<dbReference type="SUPFAM" id="SSF49879">
    <property type="entry name" value="SMAD/FHA domain"/>
    <property type="match status" value="1"/>
</dbReference>
<evidence type="ECO:0000313" key="2">
    <source>
        <dbReference type="EMBL" id="GAG32484.1"/>
    </source>
</evidence>
<proteinExistence type="predicted"/>
<feature type="non-terminal residue" evidence="2">
    <location>
        <position position="175"/>
    </location>
</feature>
<dbReference type="CDD" id="cd00060">
    <property type="entry name" value="FHA"/>
    <property type="match status" value="1"/>
</dbReference>
<reference evidence="2" key="1">
    <citation type="journal article" date="2014" name="Front. Microbiol.">
        <title>High frequency of phylogenetically diverse reductive dehalogenase-homologous genes in deep subseafloor sedimentary metagenomes.</title>
        <authorList>
            <person name="Kawai M."/>
            <person name="Futagami T."/>
            <person name="Toyoda A."/>
            <person name="Takaki Y."/>
            <person name="Nishi S."/>
            <person name="Hori S."/>
            <person name="Arai W."/>
            <person name="Tsubouchi T."/>
            <person name="Morono Y."/>
            <person name="Uchiyama I."/>
            <person name="Ito T."/>
            <person name="Fujiyama A."/>
            <person name="Inagaki F."/>
            <person name="Takami H."/>
        </authorList>
    </citation>
    <scope>NUCLEOTIDE SEQUENCE</scope>
    <source>
        <strain evidence="2">Expedition CK06-06</strain>
    </source>
</reference>
<organism evidence="2">
    <name type="scientific">marine sediment metagenome</name>
    <dbReference type="NCBI Taxonomy" id="412755"/>
    <lineage>
        <taxon>unclassified sequences</taxon>
        <taxon>metagenomes</taxon>
        <taxon>ecological metagenomes</taxon>
    </lineage>
</organism>
<dbReference type="InterPro" id="IPR008984">
    <property type="entry name" value="SMAD_FHA_dom_sf"/>
</dbReference>
<dbReference type="EMBL" id="BARS01046745">
    <property type="protein sequence ID" value="GAG32484.1"/>
    <property type="molecule type" value="Genomic_DNA"/>
</dbReference>
<accession>X0WNF4</accession>
<dbReference type="AlphaFoldDB" id="X0WNF4"/>
<protein>
    <recommendedName>
        <fullName evidence="1">YscD cytoplasmic domain-containing protein</fullName>
    </recommendedName>
</protein>
<dbReference type="Gene3D" id="2.60.200.20">
    <property type="match status" value="1"/>
</dbReference>
<dbReference type="Pfam" id="PF16697">
    <property type="entry name" value="Yop-YscD_cpl"/>
    <property type="match status" value="1"/>
</dbReference>
<dbReference type="InterPro" id="IPR032030">
    <property type="entry name" value="YscD_cytoplasmic_dom"/>
</dbReference>
<evidence type="ECO:0000259" key="1">
    <source>
        <dbReference type="Pfam" id="PF16697"/>
    </source>
</evidence>
<sequence length="175" mass="18938">MTGSASDRVVCEILAMRLILLGKGARLASVTCQEEAVYIGSHKGCEICLPDPGVAAQVGMIYAEDEDAWTFEQLAQGEQVQLNGALVTEKVELKSGDQLKIHDYIIRVEAERAPSVEPPPKPPASRTSVARMTRFVQYRLPPGATIKRTDDAITVQPEQMTSVGQANVVLGQCNT</sequence>
<name>X0WNF4_9ZZZZ</name>
<comment type="caution">
    <text evidence="2">The sequence shown here is derived from an EMBL/GenBank/DDBJ whole genome shotgun (WGS) entry which is preliminary data.</text>
</comment>
<feature type="domain" description="YscD cytoplasmic" evidence="1">
    <location>
        <begin position="28"/>
        <end position="101"/>
    </location>
</feature>
<gene>
    <name evidence="2" type="ORF">S01H1_70308</name>
</gene>